<proteinExistence type="predicted"/>
<feature type="compositionally biased region" description="Basic and acidic residues" evidence="1">
    <location>
        <begin position="320"/>
        <end position="329"/>
    </location>
</feature>
<accession>A0A4Z0PHA2</accession>
<sequence length="361" mass="37212">MANEQNPEPNSAANTESTHASTGPARTSSQSLADSEMSVGDGALNTQPGDEQENKEADRQAVRPGSAPASAAPTASYGGNFGNSVQDIFHDADRRDNQLSNPGRGEFGAQGPGGTQGGYGNQFRADDVYGSQPGVQPVSSGGYAGGRPGNNTGTDEYNPQGSAFGHDPATPLAGTTIDPLYQNDNASPKGPDSGFSEDYGRSSLPGSTANASDGTSHQRNQSEDYIPTQNAHDNQGGVAYSPQPTEQGRTGELNGSNELGPNQEPATPTSAGSESRTGYTRNEGETSYVGNSSEGIGSKGGSYNDPNTPMNPAAGATSPTRDDYSRDAQDEAPAPPHNDDDSDYGSAPRRNAGRDNDSDRS</sequence>
<dbReference type="OrthoDB" id="866268at2"/>
<dbReference type="AlphaFoldDB" id="A0A4Z0PHA2"/>
<feature type="compositionally biased region" description="Polar residues" evidence="1">
    <location>
        <begin position="149"/>
        <end position="161"/>
    </location>
</feature>
<feature type="compositionally biased region" description="Basic and acidic residues" evidence="1">
    <location>
        <begin position="352"/>
        <end position="361"/>
    </location>
</feature>
<comment type="caution">
    <text evidence="2">The sequence shown here is derived from an EMBL/GenBank/DDBJ whole genome shotgun (WGS) entry which is preliminary data.</text>
</comment>
<dbReference type="EMBL" id="SRLD01000039">
    <property type="protein sequence ID" value="TGE14221.1"/>
    <property type="molecule type" value="Genomic_DNA"/>
</dbReference>
<feature type="compositionally biased region" description="Basic and acidic residues" evidence="1">
    <location>
        <begin position="88"/>
        <end position="97"/>
    </location>
</feature>
<feature type="compositionally biased region" description="Basic and acidic residues" evidence="1">
    <location>
        <begin position="52"/>
        <end position="61"/>
    </location>
</feature>
<feature type="compositionally biased region" description="Polar residues" evidence="1">
    <location>
        <begin position="242"/>
        <end position="280"/>
    </location>
</feature>
<feature type="compositionally biased region" description="Polar residues" evidence="1">
    <location>
        <begin position="1"/>
        <end position="33"/>
    </location>
</feature>
<feature type="region of interest" description="Disordered" evidence="1">
    <location>
        <begin position="1"/>
        <end position="361"/>
    </location>
</feature>
<dbReference type="Proteomes" id="UP000297739">
    <property type="component" value="Unassembled WGS sequence"/>
</dbReference>
<gene>
    <name evidence="2" type="ORF">E5J99_17035</name>
</gene>
<evidence type="ECO:0000313" key="2">
    <source>
        <dbReference type="EMBL" id="TGE14221.1"/>
    </source>
</evidence>
<feature type="compositionally biased region" description="Gly residues" evidence="1">
    <location>
        <begin position="105"/>
        <end position="120"/>
    </location>
</feature>
<keyword evidence="3" id="KW-1185">Reference proteome</keyword>
<name>A0A4Z0PHA2_9BACT</name>
<reference evidence="2 3" key="1">
    <citation type="submission" date="2019-04" db="EMBL/GenBank/DDBJ databases">
        <authorList>
            <person name="Feng G."/>
            <person name="Zhang J."/>
            <person name="Zhu H."/>
        </authorList>
    </citation>
    <scope>NUCLEOTIDE SEQUENCE [LARGE SCALE GENOMIC DNA]</scope>
    <source>
        <strain evidence="2 3">JCM 17223</strain>
    </source>
</reference>
<protein>
    <submittedName>
        <fullName evidence="2">Uncharacterized protein</fullName>
    </submittedName>
</protein>
<evidence type="ECO:0000313" key="3">
    <source>
        <dbReference type="Proteomes" id="UP000297739"/>
    </source>
</evidence>
<evidence type="ECO:0000256" key="1">
    <source>
        <dbReference type="SAM" id="MobiDB-lite"/>
    </source>
</evidence>
<organism evidence="2 3">
    <name type="scientific">Hymenobacter elongatus</name>
    <dbReference type="NCBI Taxonomy" id="877208"/>
    <lineage>
        <taxon>Bacteria</taxon>
        <taxon>Pseudomonadati</taxon>
        <taxon>Bacteroidota</taxon>
        <taxon>Cytophagia</taxon>
        <taxon>Cytophagales</taxon>
        <taxon>Hymenobacteraceae</taxon>
        <taxon>Hymenobacter</taxon>
    </lineage>
</organism>
<feature type="compositionally biased region" description="Low complexity" evidence="1">
    <location>
        <begin position="64"/>
        <end position="78"/>
    </location>
</feature>
<feature type="compositionally biased region" description="Polar residues" evidence="1">
    <location>
        <begin position="204"/>
        <end position="219"/>
    </location>
</feature>
<dbReference type="RefSeq" id="WP_135499024.1">
    <property type="nucleotide sequence ID" value="NZ_SRLD01000039.1"/>
</dbReference>